<dbReference type="RefSeq" id="WP_154419358.1">
    <property type="nucleotide sequence ID" value="NZ_VUNS01000017.1"/>
</dbReference>
<dbReference type="PANTHER" id="PTHR42732">
    <property type="entry name" value="BETA-GALACTOSIDASE"/>
    <property type="match status" value="1"/>
</dbReference>
<dbReference type="Pfam" id="PF02836">
    <property type="entry name" value="Glyco_hydro_2_C"/>
    <property type="match status" value="1"/>
</dbReference>
<dbReference type="SUPFAM" id="SSF49785">
    <property type="entry name" value="Galactose-binding domain-like"/>
    <property type="match status" value="1"/>
</dbReference>
<dbReference type="Pfam" id="PF00703">
    <property type="entry name" value="Glyco_hydro_2"/>
    <property type="match status" value="1"/>
</dbReference>
<feature type="domain" description="Glycoside hydrolase family 2 catalytic" evidence="5">
    <location>
        <begin position="373"/>
        <end position="470"/>
    </location>
</feature>
<dbReference type="PANTHER" id="PTHR42732:SF3">
    <property type="entry name" value="HYDROLASE"/>
    <property type="match status" value="1"/>
</dbReference>
<dbReference type="GO" id="GO:0004553">
    <property type="term" value="F:hydrolase activity, hydrolyzing O-glycosyl compounds"/>
    <property type="evidence" value="ECO:0007669"/>
    <property type="project" value="InterPro"/>
</dbReference>
<protein>
    <submittedName>
        <fullName evidence="7">Beta-glucuronidase</fullName>
    </submittedName>
</protein>
<dbReference type="InterPro" id="IPR051913">
    <property type="entry name" value="GH2_Domain-Containing"/>
</dbReference>
<feature type="domain" description="Glycoside hydrolase family 2 immunoglobulin-like beta-sandwich" evidence="4">
    <location>
        <begin position="237"/>
        <end position="282"/>
    </location>
</feature>
<feature type="domain" description="Glycosyl hydrolases family 2 sugar binding" evidence="6">
    <location>
        <begin position="23"/>
        <end position="142"/>
    </location>
</feature>
<comment type="similarity">
    <text evidence="1">Belongs to the glycosyl hydrolase 2 family.</text>
</comment>
<sequence>MSSIPRPEYPRMQFRREDSWLNLNGEWRCRFDFGKTGVERSWQEKTDAYDRTILVPFCPESTLSGIGYTDFIESIFYARRFTIPAEWAGKTVLLHFGAVDYAATVWIDGREAGRHQGGSASFTFDITAFARPGVEQTVVVHALDELRSGCQGGGKQSYGPYSAGCHYTRVTGIWQTVWLEAVDPAALASCRITPGADAGVFALEPRFRLDRRGFTFTAILSAEGRELTRVTVPAATGVPVTVPVPSPRLWCPSDPFLYDFVFEVRNENGGLIDRVESYAGLRKVHIEGNMVYLNNEPVFQRLVLDQGFYPDGIWTAPSDAALKRDIELSLEAGFNGARLHQKVFEERYFYWADKLGYLTWGEYPSWGLDWHLPEARYRYLEEWLEVISRDVNHPSIVAWSPLNESAHPSPETLAIAYPDQATLERYRTFVRNIYDRTKCFDPTRPVNDSSGYIHAKTDLWTVHPYRATAAELKAALRPADSEVMTHAPKHECAYTGQPYIVDEWGGFKFIPESHRKTAQAGWGYHGLDLKTPEELCAKIEEQVDVMIADPGIAGYCYTQLTDVEQEENGVYCYDRTPKVPGGDLKRIFGKKPAWDKTK</sequence>
<dbReference type="InterPro" id="IPR013783">
    <property type="entry name" value="Ig-like_fold"/>
</dbReference>
<dbReference type="Gene3D" id="3.20.20.80">
    <property type="entry name" value="Glycosidases"/>
    <property type="match status" value="1"/>
</dbReference>
<keyword evidence="3" id="KW-0326">Glycosidase</keyword>
<dbReference type="Proteomes" id="UP000435649">
    <property type="component" value="Unassembled WGS sequence"/>
</dbReference>
<accession>A0A844G582</accession>
<reference evidence="7 8" key="1">
    <citation type="submission" date="2019-08" db="EMBL/GenBank/DDBJ databases">
        <title>In-depth cultivation of the pig gut microbiome towards novel bacterial diversity and tailored functional studies.</title>
        <authorList>
            <person name="Wylensek D."/>
            <person name="Hitch T.C.A."/>
            <person name="Clavel T."/>
        </authorList>
    </citation>
    <scope>NUCLEOTIDE SEQUENCE [LARGE SCALE GENOMIC DNA]</scope>
    <source>
        <strain evidence="7 8">BBE-744-WT-12</strain>
    </source>
</reference>
<dbReference type="AlphaFoldDB" id="A0A844G582"/>
<evidence type="ECO:0000313" key="8">
    <source>
        <dbReference type="Proteomes" id="UP000435649"/>
    </source>
</evidence>
<evidence type="ECO:0000313" key="7">
    <source>
        <dbReference type="EMBL" id="MST98303.1"/>
    </source>
</evidence>
<evidence type="ECO:0000259" key="6">
    <source>
        <dbReference type="Pfam" id="PF02837"/>
    </source>
</evidence>
<dbReference type="Gene3D" id="2.60.120.260">
    <property type="entry name" value="Galactose-binding domain-like"/>
    <property type="match status" value="1"/>
</dbReference>
<dbReference type="EMBL" id="VUNS01000017">
    <property type="protein sequence ID" value="MST98303.1"/>
    <property type="molecule type" value="Genomic_DNA"/>
</dbReference>
<dbReference type="InterPro" id="IPR006103">
    <property type="entry name" value="Glyco_hydro_2_cat"/>
</dbReference>
<dbReference type="GO" id="GO:0005975">
    <property type="term" value="P:carbohydrate metabolic process"/>
    <property type="evidence" value="ECO:0007669"/>
    <property type="project" value="InterPro"/>
</dbReference>
<dbReference type="Gene3D" id="2.60.40.10">
    <property type="entry name" value="Immunoglobulins"/>
    <property type="match status" value="1"/>
</dbReference>
<dbReference type="InterPro" id="IPR017853">
    <property type="entry name" value="GH"/>
</dbReference>
<dbReference type="SUPFAM" id="SSF49303">
    <property type="entry name" value="beta-Galactosidase/glucuronidase domain"/>
    <property type="match status" value="1"/>
</dbReference>
<dbReference type="InterPro" id="IPR006102">
    <property type="entry name" value="Ig-like_GH2"/>
</dbReference>
<keyword evidence="2" id="KW-0378">Hydrolase</keyword>
<dbReference type="InterPro" id="IPR008979">
    <property type="entry name" value="Galactose-bd-like_sf"/>
</dbReference>
<evidence type="ECO:0000256" key="3">
    <source>
        <dbReference type="ARBA" id="ARBA00023295"/>
    </source>
</evidence>
<dbReference type="InterPro" id="IPR036156">
    <property type="entry name" value="Beta-gal/glucu_dom_sf"/>
</dbReference>
<evidence type="ECO:0000256" key="1">
    <source>
        <dbReference type="ARBA" id="ARBA00007401"/>
    </source>
</evidence>
<gene>
    <name evidence="7" type="ORF">FYJ85_14770</name>
</gene>
<evidence type="ECO:0000259" key="5">
    <source>
        <dbReference type="Pfam" id="PF02836"/>
    </source>
</evidence>
<evidence type="ECO:0000259" key="4">
    <source>
        <dbReference type="Pfam" id="PF00703"/>
    </source>
</evidence>
<comment type="caution">
    <text evidence="7">The sequence shown here is derived from an EMBL/GenBank/DDBJ whole genome shotgun (WGS) entry which is preliminary data.</text>
</comment>
<name>A0A844G582_9BACT</name>
<dbReference type="SUPFAM" id="SSF51445">
    <property type="entry name" value="(Trans)glycosidases"/>
    <property type="match status" value="1"/>
</dbReference>
<organism evidence="7 8">
    <name type="scientific">Victivallis lenta</name>
    <dbReference type="NCBI Taxonomy" id="2606640"/>
    <lineage>
        <taxon>Bacteria</taxon>
        <taxon>Pseudomonadati</taxon>
        <taxon>Lentisphaerota</taxon>
        <taxon>Lentisphaeria</taxon>
        <taxon>Victivallales</taxon>
        <taxon>Victivallaceae</taxon>
        <taxon>Victivallis</taxon>
    </lineage>
</organism>
<dbReference type="InterPro" id="IPR006104">
    <property type="entry name" value="Glyco_hydro_2_N"/>
</dbReference>
<evidence type="ECO:0000256" key="2">
    <source>
        <dbReference type="ARBA" id="ARBA00022801"/>
    </source>
</evidence>
<proteinExistence type="inferred from homology"/>
<dbReference type="Pfam" id="PF02837">
    <property type="entry name" value="Glyco_hydro_2_N"/>
    <property type="match status" value="1"/>
</dbReference>
<keyword evidence="8" id="KW-1185">Reference proteome</keyword>